<dbReference type="Gene3D" id="1.25.40.10">
    <property type="entry name" value="Tetratricopeptide repeat domain"/>
    <property type="match status" value="2"/>
</dbReference>
<dbReference type="Proteomes" id="UP000309215">
    <property type="component" value="Unassembled WGS sequence"/>
</dbReference>
<protein>
    <submittedName>
        <fullName evidence="1">Uncharacterized protein</fullName>
    </submittedName>
</protein>
<sequence>MAQNGQQGGVAAGLQITGGAAIMAPVSAFPNGVPGNALIVIPLSKVDDDTKAMLDKGPSLVTPEQMWKLLGFNGPAVQVQDDQGRPIAIGLEDLLAGLEKHWQEQPDDLNRARIYAQELLKYNRLQRAEQVLSKVVAKGGTGDDWLALGIAQLQQEKLDKAEGTLKGAQNLLKDNPYPSLHLAKVFQLKKEADKEREFVDKAIGISIGCIDAWAYLYQYLKQHGDEDTAIAEIEKMATDKKSAAPYIALQGFFANDDATRDRAVTYAKKGVEIAPDDPLALLCLSALYGQKGDLEAVIRLLQPHEAKMSRDVRIANNYFEALFQSRQIEKVTKLLNALAGSPNKEVKQFAIERSRVVAQFLQQQQQQLAAAQQQRK</sequence>
<dbReference type="EMBL" id="SSMQ01000049">
    <property type="protein sequence ID" value="TKD00218.1"/>
    <property type="molecule type" value="Genomic_DNA"/>
</dbReference>
<gene>
    <name evidence="1" type="ORF">E8A74_35425</name>
</gene>
<dbReference type="AlphaFoldDB" id="A0A4U1IZV8"/>
<dbReference type="SUPFAM" id="SSF48452">
    <property type="entry name" value="TPR-like"/>
    <property type="match status" value="1"/>
</dbReference>
<comment type="caution">
    <text evidence="1">The sequence shown here is derived from an EMBL/GenBank/DDBJ whole genome shotgun (WGS) entry which is preliminary data.</text>
</comment>
<keyword evidence="2" id="KW-1185">Reference proteome</keyword>
<organism evidence="1 2">
    <name type="scientific">Polyangium fumosum</name>
    <dbReference type="NCBI Taxonomy" id="889272"/>
    <lineage>
        <taxon>Bacteria</taxon>
        <taxon>Pseudomonadati</taxon>
        <taxon>Myxococcota</taxon>
        <taxon>Polyangia</taxon>
        <taxon>Polyangiales</taxon>
        <taxon>Polyangiaceae</taxon>
        <taxon>Polyangium</taxon>
    </lineage>
</organism>
<proteinExistence type="predicted"/>
<dbReference type="OrthoDB" id="5489496at2"/>
<name>A0A4U1IZV8_9BACT</name>
<dbReference type="RefSeq" id="WP_136933511.1">
    <property type="nucleotide sequence ID" value="NZ_SSMQ01000049.1"/>
</dbReference>
<evidence type="ECO:0000313" key="2">
    <source>
        <dbReference type="Proteomes" id="UP000309215"/>
    </source>
</evidence>
<dbReference type="InterPro" id="IPR011990">
    <property type="entry name" value="TPR-like_helical_dom_sf"/>
</dbReference>
<accession>A0A4U1IZV8</accession>
<evidence type="ECO:0000313" key="1">
    <source>
        <dbReference type="EMBL" id="TKD00218.1"/>
    </source>
</evidence>
<reference evidence="1 2" key="1">
    <citation type="submission" date="2019-04" db="EMBL/GenBank/DDBJ databases">
        <authorList>
            <person name="Li Y."/>
            <person name="Wang J."/>
        </authorList>
    </citation>
    <scope>NUCLEOTIDE SEQUENCE [LARGE SCALE GENOMIC DNA]</scope>
    <source>
        <strain evidence="1 2">DSM 14668</strain>
    </source>
</reference>